<feature type="region of interest" description="Disordered" evidence="1">
    <location>
        <begin position="1"/>
        <end position="24"/>
    </location>
</feature>
<name>A0A388SRL1_9ACTN</name>
<evidence type="ECO:0000313" key="2">
    <source>
        <dbReference type="EMBL" id="GBP99267.1"/>
    </source>
</evidence>
<dbReference type="AlphaFoldDB" id="A0A388SRL1"/>
<sequence length="65" mass="6486">MRSLPVVSLRGAGAGGAPEGGRWVGGSVGGSVGRRVSGCRQIATITLSELLVPARTLTMPAEPSP</sequence>
<evidence type="ECO:0000313" key="3">
    <source>
        <dbReference type="Proteomes" id="UP000265354"/>
    </source>
</evidence>
<evidence type="ECO:0000256" key="1">
    <source>
        <dbReference type="SAM" id="MobiDB-lite"/>
    </source>
</evidence>
<accession>A0A388SRL1</accession>
<dbReference type="Proteomes" id="UP000265354">
    <property type="component" value="Unassembled WGS sequence"/>
</dbReference>
<protein>
    <submittedName>
        <fullName evidence="2">Uncharacterized protein</fullName>
    </submittedName>
</protein>
<feature type="compositionally biased region" description="Gly residues" evidence="1">
    <location>
        <begin position="12"/>
        <end position="24"/>
    </location>
</feature>
<dbReference type="EMBL" id="BGZL01000002">
    <property type="protein sequence ID" value="GBP99267.1"/>
    <property type="molecule type" value="Genomic_DNA"/>
</dbReference>
<reference evidence="2 3" key="1">
    <citation type="submission" date="2018-07" db="EMBL/GenBank/DDBJ databases">
        <title>Whole Genome Shotgun Sequence of Streptomyces spongiicola strain 531S.</title>
        <authorList>
            <person name="Dohra H."/>
            <person name="Kodani S."/>
        </authorList>
    </citation>
    <scope>NUCLEOTIDE SEQUENCE [LARGE SCALE GENOMIC DNA]</scope>
    <source>
        <strain evidence="2 3">531S</strain>
    </source>
</reference>
<proteinExistence type="predicted"/>
<comment type="caution">
    <text evidence="2">The sequence shown here is derived from an EMBL/GenBank/DDBJ whole genome shotgun (WGS) entry which is preliminary data.</text>
</comment>
<gene>
    <name evidence="2" type="ORF">SSP531S_06620</name>
</gene>
<organism evidence="2 3">
    <name type="scientific">Streptomyces spongiicola</name>
    <dbReference type="NCBI Taxonomy" id="1690221"/>
    <lineage>
        <taxon>Bacteria</taxon>
        <taxon>Bacillati</taxon>
        <taxon>Actinomycetota</taxon>
        <taxon>Actinomycetes</taxon>
        <taxon>Kitasatosporales</taxon>
        <taxon>Streptomycetaceae</taxon>
        <taxon>Streptomyces</taxon>
    </lineage>
</organism>